<gene>
    <name evidence="6" type="ORF">ADL12_23420</name>
</gene>
<dbReference type="Proteomes" id="UP000053923">
    <property type="component" value="Unassembled WGS sequence"/>
</dbReference>
<evidence type="ECO:0000256" key="4">
    <source>
        <dbReference type="SAM" id="MobiDB-lite"/>
    </source>
</evidence>
<dbReference type="GO" id="GO:0003677">
    <property type="term" value="F:DNA binding"/>
    <property type="evidence" value="ECO:0007669"/>
    <property type="project" value="UniProtKB-KW"/>
</dbReference>
<evidence type="ECO:0000256" key="3">
    <source>
        <dbReference type="ARBA" id="ARBA00023163"/>
    </source>
</evidence>
<dbReference type="RefSeq" id="WP_062704788.1">
    <property type="nucleotide sequence ID" value="NZ_LLZG01000231.1"/>
</dbReference>
<evidence type="ECO:0000313" key="7">
    <source>
        <dbReference type="Proteomes" id="UP000053923"/>
    </source>
</evidence>
<keyword evidence="2" id="KW-0238">DNA-binding</keyword>
<dbReference type="Gene3D" id="1.20.120.530">
    <property type="entry name" value="GntR ligand-binding domain-like"/>
    <property type="match status" value="1"/>
</dbReference>
<organism evidence="6 7">
    <name type="scientific">Streptomyces regalis</name>
    <dbReference type="NCBI Taxonomy" id="68262"/>
    <lineage>
        <taxon>Bacteria</taxon>
        <taxon>Bacillati</taxon>
        <taxon>Actinomycetota</taxon>
        <taxon>Actinomycetes</taxon>
        <taxon>Kitasatosporales</taxon>
        <taxon>Streptomycetaceae</taxon>
        <taxon>Streptomyces</taxon>
    </lineage>
</organism>
<protein>
    <recommendedName>
        <fullName evidence="5">GntR C-terminal domain-containing protein</fullName>
    </recommendedName>
</protein>
<feature type="region of interest" description="Disordered" evidence="4">
    <location>
        <begin position="124"/>
        <end position="198"/>
    </location>
</feature>
<dbReference type="EMBL" id="LLZG01000231">
    <property type="protein sequence ID" value="KUL32151.1"/>
    <property type="molecule type" value="Genomic_DNA"/>
</dbReference>
<reference evidence="7" key="1">
    <citation type="submission" date="2015-10" db="EMBL/GenBank/DDBJ databases">
        <authorList>
            <person name="Ju K.-S."/>
            <person name="Doroghazi J.R."/>
            <person name="Metcalf W.W."/>
        </authorList>
    </citation>
    <scope>NUCLEOTIDE SEQUENCE [LARGE SCALE GENOMIC DNA]</scope>
    <source>
        <strain evidence="7">NRRL 3151</strain>
    </source>
</reference>
<sequence length="198" mass="21015">MILDQLVAVRSAMESQMAGDAATRATGEELAAIRHTLGPLDEQVSTPERFTETDVELHDLNMKASGNTLGRSIMRIVHAQARTARLYTGIADATACCAANDEHRVIVERLEARGAAQAMSSHIVDQAASPGDRARAERSGGVSGAGPAPDALIRVCPRAAADRRTGAQRSHLTAGRCPPGRRCCSTPPPTRSRSRPSR</sequence>
<comment type="caution">
    <text evidence="6">The sequence shown here is derived from an EMBL/GenBank/DDBJ whole genome shotgun (WGS) entry which is preliminary data.</text>
</comment>
<keyword evidence="3" id="KW-0804">Transcription</keyword>
<keyword evidence="7" id="KW-1185">Reference proteome</keyword>
<dbReference type="Pfam" id="PF07729">
    <property type="entry name" value="FCD"/>
    <property type="match status" value="1"/>
</dbReference>
<feature type="compositionally biased region" description="Low complexity" evidence="4">
    <location>
        <begin position="175"/>
        <end position="185"/>
    </location>
</feature>
<dbReference type="SMART" id="SM00895">
    <property type="entry name" value="FCD"/>
    <property type="match status" value="1"/>
</dbReference>
<evidence type="ECO:0000313" key="6">
    <source>
        <dbReference type="EMBL" id="KUL32151.1"/>
    </source>
</evidence>
<dbReference type="SUPFAM" id="SSF48008">
    <property type="entry name" value="GntR ligand-binding domain-like"/>
    <property type="match status" value="1"/>
</dbReference>
<evidence type="ECO:0000256" key="1">
    <source>
        <dbReference type="ARBA" id="ARBA00023015"/>
    </source>
</evidence>
<dbReference type="InterPro" id="IPR011711">
    <property type="entry name" value="GntR_C"/>
</dbReference>
<feature type="domain" description="GntR C-terminal" evidence="5">
    <location>
        <begin position="5"/>
        <end position="125"/>
    </location>
</feature>
<dbReference type="InterPro" id="IPR008920">
    <property type="entry name" value="TF_FadR/GntR_C"/>
</dbReference>
<evidence type="ECO:0000259" key="5">
    <source>
        <dbReference type="SMART" id="SM00895"/>
    </source>
</evidence>
<keyword evidence="1" id="KW-0805">Transcription regulation</keyword>
<dbReference type="AlphaFoldDB" id="A0A101JTI4"/>
<accession>A0A101JTI4</accession>
<name>A0A101JTI4_9ACTN</name>
<evidence type="ECO:0000256" key="2">
    <source>
        <dbReference type="ARBA" id="ARBA00023125"/>
    </source>
</evidence>
<proteinExistence type="predicted"/>